<reference evidence="1" key="1">
    <citation type="journal article" date="2021" name="New Phytol.">
        <title>Evolutionary innovations through gain and loss of genes in the ectomycorrhizal Boletales.</title>
        <authorList>
            <person name="Wu G."/>
            <person name="Miyauchi S."/>
            <person name="Morin E."/>
            <person name="Kuo A."/>
            <person name="Drula E."/>
            <person name="Varga T."/>
            <person name="Kohler A."/>
            <person name="Feng B."/>
            <person name="Cao Y."/>
            <person name="Lipzen A."/>
            <person name="Daum C."/>
            <person name="Hundley H."/>
            <person name="Pangilinan J."/>
            <person name="Johnson J."/>
            <person name="Barry K."/>
            <person name="LaButti K."/>
            <person name="Ng V."/>
            <person name="Ahrendt S."/>
            <person name="Min B."/>
            <person name="Choi I.G."/>
            <person name="Park H."/>
            <person name="Plett J.M."/>
            <person name="Magnuson J."/>
            <person name="Spatafora J.W."/>
            <person name="Nagy L.G."/>
            <person name="Henrissat B."/>
            <person name="Grigoriev I.V."/>
            <person name="Yang Z.L."/>
            <person name="Xu J."/>
            <person name="Martin F.M."/>
        </authorList>
    </citation>
    <scope>NUCLEOTIDE SEQUENCE</scope>
    <source>
        <strain evidence="1">KUC20120723A-06</strain>
    </source>
</reference>
<gene>
    <name evidence="1" type="ORF">BV22DRAFT_920827</name>
</gene>
<dbReference type="Proteomes" id="UP000790709">
    <property type="component" value="Unassembled WGS sequence"/>
</dbReference>
<accession>A0ACB8AYS5</accession>
<protein>
    <submittedName>
        <fullName evidence="1">Uncharacterized protein</fullName>
    </submittedName>
</protein>
<sequence>MGGGRPKLYTPCLPPSFAVFIYPPTTPRKCYASLCEGSEFSRYPTPYPQSIQASESTIRPRRSSLQDGRYTKRERGPNLRAPRRYLSDLKSPWKDARVQRHICETPHVHFHDRHDHSRQRSISNVHAVTPPSQVSSAIGLITRVAPRAEANTQPAFPCLK</sequence>
<name>A0ACB8AYS5_9AGAM</name>
<comment type="caution">
    <text evidence="1">The sequence shown here is derived from an EMBL/GenBank/DDBJ whole genome shotgun (WGS) entry which is preliminary data.</text>
</comment>
<keyword evidence="2" id="KW-1185">Reference proteome</keyword>
<organism evidence="1 2">
    <name type="scientific">Leucogyrophana mollusca</name>
    <dbReference type="NCBI Taxonomy" id="85980"/>
    <lineage>
        <taxon>Eukaryota</taxon>
        <taxon>Fungi</taxon>
        <taxon>Dikarya</taxon>
        <taxon>Basidiomycota</taxon>
        <taxon>Agaricomycotina</taxon>
        <taxon>Agaricomycetes</taxon>
        <taxon>Agaricomycetidae</taxon>
        <taxon>Boletales</taxon>
        <taxon>Boletales incertae sedis</taxon>
        <taxon>Leucogyrophana</taxon>
    </lineage>
</organism>
<evidence type="ECO:0000313" key="1">
    <source>
        <dbReference type="EMBL" id="KAH7918003.1"/>
    </source>
</evidence>
<evidence type="ECO:0000313" key="2">
    <source>
        <dbReference type="Proteomes" id="UP000790709"/>
    </source>
</evidence>
<dbReference type="EMBL" id="MU266877">
    <property type="protein sequence ID" value="KAH7918003.1"/>
    <property type="molecule type" value="Genomic_DNA"/>
</dbReference>
<proteinExistence type="predicted"/>